<dbReference type="AlphaFoldDB" id="A0A7J8GB04"/>
<organism evidence="1 2">
    <name type="scientific">Rousettus aegyptiacus</name>
    <name type="common">Egyptian fruit bat</name>
    <name type="synonym">Pteropus aegyptiacus</name>
    <dbReference type="NCBI Taxonomy" id="9407"/>
    <lineage>
        <taxon>Eukaryota</taxon>
        <taxon>Metazoa</taxon>
        <taxon>Chordata</taxon>
        <taxon>Craniata</taxon>
        <taxon>Vertebrata</taxon>
        <taxon>Euteleostomi</taxon>
        <taxon>Mammalia</taxon>
        <taxon>Eutheria</taxon>
        <taxon>Laurasiatheria</taxon>
        <taxon>Chiroptera</taxon>
        <taxon>Yinpterochiroptera</taxon>
        <taxon>Pteropodoidea</taxon>
        <taxon>Pteropodidae</taxon>
        <taxon>Rousettinae</taxon>
        <taxon>Rousettus</taxon>
    </lineage>
</organism>
<protein>
    <submittedName>
        <fullName evidence="1">Uncharacterized protein</fullName>
    </submittedName>
</protein>
<comment type="caution">
    <text evidence="1">The sequence shown here is derived from an EMBL/GenBank/DDBJ whole genome shotgun (WGS) entry which is preliminary data.</text>
</comment>
<keyword evidence="2" id="KW-1185">Reference proteome</keyword>
<dbReference type="EMBL" id="JACASE010000006">
    <property type="protein sequence ID" value="KAF6457157.1"/>
    <property type="molecule type" value="Genomic_DNA"/>
</dbReference>
<evidence type="ECO:0000313" key="1">
    <source>
        <dbReference type="EMBL" id="KAF6457157.1"/>
    </source>
</evidence>
<evidence type="ECO:0000313" key="2">
    <source>
        <dbReference type="Proteomes" id="UP000593571"/>
    </source>
</evidence>
<sequence>MLVLEHSWGSLNGVYTHPRQNPSASVQVQSKGLSWLRVTCREVWSWSAFLVPQERGLMWTYRASQISLFSPAPILRLLLKLPSFVGLTAAGFDMIFPTSLASFVLGSTISCFHSYQVLFLSIT</sequence>
<name>A0A7J8GB04_ROUAE</name>
<accession>A0A7J8GB04</accession>
<dbReference type="Proteomes" id="UP000593571">
    <property type="component" value="Unassembled WGS sequence"/>
</dbReference>
<proteinExistence type="predicted"/>
<gene>
    <name evidence="1" type="ORF">HJG63_011702</name>
</gene>
<reference evidence="1 2" key="1">
    <citation type="journal article" date="2020" name="Nature">
        <title>Six reference-quality genomes reveal evolution of bat adaptations.</title>
        <authorList>
            <person name="Jebb D."/>
            <person name="Huang Z."/>
            <person name="Pippel M."/>
            <person name="Hughes G.M."/>
            <person name="Lavrichenko K."/>
            <person name="Devanna P."/>
            <person name="Winkler S."/>
            <person name="Jermiin L.S."/>
            <person name="Skirmuntt E.C."/>
            <person name="Katzourakis A."/>
            <person name="Burkitt-Gray L."/>
            <person name="Ray D.A."/>
            <person name="Sullivan K.A.M."/>
            <person name="Roscito J.G."/>
            <person name="Kirilenko B.M."/>
            <person name="Davalos L.M."/>
            <person name="Corthals A.P."/>
            <person name="Power M.L."/>
            <person name="Jones G."/>
            <person name="Ransome R.D."/>
            <person name="Dechmann D.K.N."/>
            <person name="Locatelli A.G."/>
            <person name="Puechmaille S.J."/>
            <person name="Fedrigo O."/>
            <person name="Jarvis E.D."/>
            <person name="Hiller M."/>
            <person name="Vernes S.C."/>
            <person name="Myers E.W."/>
            <person name="Teeling E.C."/>
        </authorList>
    </citation>
    <scope>NUCLEOTIDE SEQUENCE [LARGE SCALE GENOMIC DNA]</scope>
    <source>
        <strain evidence="1">MRouAeg1</strain>
        <tissue evidence="1">Muscle</tissue>
    </source>
</reference>